<evidence type="ECO:0000313" key="1">
    <source>
        <dbReference type="EMBL" id="CAB4122002.1"/>
    </source>
</evidence>
<dbReference type="EMBL" id="LR796155">
    <property type="protein sequence ID" value="CAB4122002.1"/>
    <property type="molecule type" value="Genomic_DNA"/>
</dbReference>
<reference evidence="1" key="1">
    <citation type="submission" date="2020-04" db="EMBL/GenBank/DDBJ databases">
        <authorList>
            <person name="Chiriac C."/>
            <person name="Salcher M."/>
            <person name="Ghai R."/>
            <person name="Kavagutti S V."/>
        </authorList>
    </citation>
    <scope>NUCLEOTIDE SEQUENCE</scope>
</reference>
<accession>A0A6J5KLJ5</accession>
<gene>
    <name evidence="1" type="ORF">UFOVP16_38</name>
</gene>
<protein>
    <recommendedName>
        <fullName evidence="2">Tail tubular protein A</fullName>
    </recommendedName>
</protein>
<sequence>MASQVDICNRALIKLGAAQITSITDNNKQARTLSALWDTVRQAELTKRFWNFALSRTTLPALSTVPSWGYYQQFQLPVDFLKLMQINDTFIAPGQVDYRTSDDSAWAIEGDYLLTNFPAPLKIRYVRDVTDPGQFDPLFVDTLAAKLAFEACYDITQSRDGQRAAGDDYRSAMREAAISNAIAKPPQGLPDDSWMLGRL</sequence>
<name>A0A6J5KLJ5_9CAUD</name>
<evidence type="ECO:0008006" key="2">
    <source>
        <dbReference type="Google" id="ProtNLM"/>
    </source>
</evidence>
<organism evidence="1">
    <name type="scientific">uncultured Caudovirales phage</name>
    <dbReference type="NCBI Taxonomy" id="2100421"/>
    <lineage>
        <taxon>Viruses</taxon>
        <taxon>Duplodnaviria</taxon>
        <taxon>Heunggongvirae</taxon>
        <taxon>Uroviricota</taxon>
        <taxon>Caudoviricetes</taxon>
        <taxon>Peduoviridae</taxon>
        <taxon>Maltschvirus</taxon>
        <taxon>Maltschvirus maltsch</taxon>
    </lineage>
</organism>
<proteinExistence type="predicted"/>